<comment type="similarity">
    <text evidence="1 3">Belongs to the class-II fumarase/aspartase family. Fumarase subfamily.</text>
</comment>
<keyword evidence="2 3" id="KW-0456">Lyase</keyword>
<dbReference type="PANTHER" id="PTHR11444">
    <property type="entry name" value="ASPARTATEAMMONIA/ARGININOSUCCINATE/ADENYLOSUCCINATE LYASE"/>
    <property type="match status" value="1"/>
</dbReference>
<dbReference type="Proteomes" id="UP001589755">
    <property type="component" value="Unassembled WGS sequence"/>
</dbReference>
<protein>
    <recommendedName>
        <fullName evidence="3">Fumarate hydratase class II</fullName>
        <shortName evidence="3">Fumarase C</shortName>
        <ecNumber evidence="3">4.2.1.2</ecNumber>
    </recommendedName>
    <alternativeName>
        <fullName evidence="3">Aerobic fumarase</fullName>
    </alternativeName>
    <alternativeName>
        <fullName evidence="3">Iron-independent fumarase</fullName>
    </alternativeName>
</protein>
<dbReference type="GO" id="GO:0004333">
    <property type="term" value="F:fumarate hydratase activity"/>
    <property type="evidence" value="ECO:0007669"/>
    <property type="project" value="UniProtKB-EC"/>
</dbReference>
<keyword evidence="3" id="KW-0816">Tricarboxylic acid cycle</keyword>
<dbReference type="CDD" id="cd01362">
    <property type="entry name" value="Fumarase_classII"/>
    <property type="match status" value="1"/>
</dbReference>
<dbReference type="PROSITE" id="PS00163">
    <property type="entry name" value="FUMARATE_LYASES"/>
    <property type="match status" value="1"/>
</dbReference>
<feature type="binding site" evidence="3">
    <location>
        <position position="319"/>
    </location>
    <ligand>
        <name>substrate</name>
    </ligand>
</feature>
<evidence type="ECO:0000256" key="3">
    <source>
        <dbReference type="HAMAP-Rule" id="MF_00743"/>
    </source>
</evidence>
<dbReference type="InterPro" id="IPR018951">
    <property type="entry name" value="Fumarase_C_C"/>
</dbReference>
<dbReference type="Pfam" id="PF00206">
    <property type="entry name" value="Lyase_1"/>
    <property type="match status" value="1"/>
</dbReference>
<comment type="pathway">
    <text evidence="3">Carbohydrate metabolism; tricarboxylic acid cycle; (S)-malate from fumarate: step 1/1.</text>
</comment>
<proteinExistence type="inferred from homology"/>
<comment type="subunit">
    <text evidence="3">Homotetramer.</text>
</comment>
<evidence type="ECO:0000256" key="2">
    <source>
        <dbReference type="ARBA" id="ARBA00023239"/>
    </source>
</evidence>
<dbReference type="PANTHER" id="PTHR11444:SF1">
    <property type="entry name" value="FUMARATE HYDRATASE, MITOCHONDRIAL"/>
    <property type="match status" value="1"/>
</dbReference>
<evidence type="ECO:0000259" key="5">
    <source>
        <dbReference type="Pfam" id="PF10415"/>
    </source>
</evidence>
<dbReference type="InterPro" id="IPR020557">
    <property type="entry name" value="Fumarate_lyase_CS"/>
</dbReference>
<comment type="caution">
    <text evidence="6">The sequence shown here is derived from an EMBL/GenBank/DDBJ whole genome shotgun (WGS) entry which is preliminary data.</text>
</comment>
<feature type="active site" evidence="3">
    <location>
        <position position="318"/>
    </location>
</feature>
<keyword evidence="7" id="KW-1185">Reference proteome</keyword>
<dbReference type="EC" id="4.2.1.2" evidence="3"/>
<dbReference type="RefSeq" id="WP_261520700.1">
    <property type="nucleotide sequence ID" value="NZ_JAODNW010000013.1"/>
</dbReference>
<dbReference type="InterPro" id="IPR024083">
    <property type="entry name" value="Fumarase/histidase_N"/>
</dbReference>
<dbReference type="Pfam" id="PF10415">
    <property type="entry name" value="FumaraseC_C"/>
    <property type="match status" value="1"/>
</dbReference>
<comment type="catalytic activity">
    <reaction evidence="3">
        <text>(S)-malate = fumarate + H2O</text>
        <dbReference type="Rhea" id="RHEA:12460"/>
        <dbReference type="ChEBI" id="CHEBI:15377"/>
        <dbReference type="ChEBI" id="CHEBI:15589"/>
        <dbReference type="ChEBI" id="CHEBI:29806"/>
        <dbReference type="EC" id="4.2.1.2"/>
    </reaction>
</comment>
<dbReference type="NCBIfam" id="TIGR00979">
    <property type="entry name" value="fumC_II"/>
    <property type="match status" value="1"/>
</dbReference>
<dbReference type="Gene3D" id="1.10.275.10">
    <property type="entry name" value="Fumarase/aspartase (N-terminal domain)"/>
    <property type="match status" value="1"/>
</dbReference>
<feature type="active site" description="Proton donor/acceptor" evidence="3">
    <location>
        <position position="188"/>
    </location>
</feature>
<dbReference type="InterPro" id="IPR008948">
    <property type="entry name" value="L-Aspartase-like"/>
</dbReference>
<feature type="domain" description="Fumarate lyase N-terminal" evidence="4">
    <location>
        <begin position="12"/>
        <end position="342"/>
    </location>
</feature>
<feature type="site" description="Important for catalytic activity" evidence="3">
    <location>
        <position position="331"/>
    </location>
</feature>
<dbReference type="EMBL" id="JBHLXD010000007">
    <property type="protein sequence ID" value="MFC0207999.1"/>
    <property type="molecule type" value="Genomic_DNA"/>
</dbReference>
<evidence type="ECO:0000256" key="1">
    <source>
        <dbReference type="ARBA" id="ARBA00009084"/>
    </source>
</evidence>
<dbReference type="InterPro" id="IPR005677">
    <property type="entry name" value="Fum_hydII"/>
</dbReference>
<feature type="binding site" evidence="3">
    <location>
        <begin position="324"/>
        <end position="326"/>
    </location>
    <ligand>
        <name>substrate</name>
    </ligand>
</feature>
<comment type="function">
    <text evidence="3">Involved in the TCA cycle. Catalyzes the stereospecific interconversion of fumarate to L-malate.</text>
</comment>
<dbReference type="Gene3D" id="1.10.40.30">
    <property type="entry name" value="Fumarase/aspartase (C-terminal domain)"/>
    <property type="match status" value="1"/>
</dbReference>
<evidence type="ECO:0000313" key="6">
    <source>
        <dbReference type="EMBL" id="MFC0207999.1"/>
    </source>
</evidence>
<feature type="binding site" evidence="3">
    <location>
        <position position="187"/>
    </location>
    <ligand>
        <name>substrate</name>
    </ligand>
</feature>
<comment type="miscellaneous">
    <text evidence="3">There are 2 substrate-binding sites: the catalytic A site, and the non-catalytic B site that may play a role in the transfer of substrate or product between the active site and the solvent. Alternatively, the B site may bind allosteric effectors.</text>
</comment>
<organism evidence="6 7">
    <name type="scientific">Chelativorans intermedius</name>
    <dbReference type="NCBI Taxonomy" id="515947"/>
    <lineage>
        <taxon>Bacteria</taxon>
        <taxon>Pseudomonadati</taxon>
        <taxon>Pseudomonadota</taxon>
        <taxon>Alphaproteobacteria</taxon>
        <taxon>Hyphomicrobiales</taxon>
        <taxon>Phyllobacteriaceae</taxon>
        <taxon>Chelativorans</taxon>
    </lineage>
</organism>
<feature type="binding site" evidence="3">
    <location>
        <begin position="98"/>
        <end position="100"/>
    </location>
    <ligand>
        <name>substrate</name>
    </ligand>
</feature>
<dbReference type="NCBIfam" id="NF008909">
    <property type="entry name" value="PRK12273.1"/>
    <property type="match status" value="1"/>
</dbReference>
<feature type="domain" description="Fumarase C C-terminal" evidence="5">
    <location>
        <begin position="408"/>
        <end position="460"/>
    </location>
</feature>
<dbReference type="HAMAP" id="MF_00743">
    <property type="entry name" value="FumaraseC"/>
    <property type="match status" value="1"/>
</dbReference>
<comment type="subcellular location">
    <subcellularLocation>
        <location evidence="3">Cytoplasm</location>
    </subcellularLocation>
</comment>
<dbReference type="SUPFAM" id="SSF48557">
    <property type="entry name" value="L-aspartase-like"/>
    <property type="match status" value="1"/>
</dbReference>
<evidence type="ECO:0000259" key="4">
    <source>
        <dbReference type="Pfam" id="PF00206"/>
    </source>
</evidence>
<accession>A0ABV6D5T3</accession>
<keyword evidence="3" id="KW-0963">Cytoplasm</keyword>
<dbReference type="PRINTS" id="PR00149">
    <property type="entry name" value="FUMRATELYASE"/>
</dbReference>
<gene>
    <name evidence="3 6" type="primary">fumC</name>
    <name evidence="6" type="ORF">ACFFJ2_06245</name>
</gene>
<feature type="binding site" evidence="3">
    <location>
        <begin position="139"/>
        <end position="141"/>
    </location>
    <ligand>
        <name>substrate</name>
    </ligand>
</feature>
<reference evidence="6 7" key="1">
    <citation type="submission" date="2024-09" db="EMBL/GenBank/DDBJ databases">
        <authorList>
            <person name="Sun Q."/>
            <person name="Mori K."/>
        </authorList>
    </citation>
    <scope>NUCLEOTIDE SEQUENCE [LARGE SCALE GENOMIC DNA]</scope>
    <source>
        <strain evidence="6 7">CCM 8543</strain>
    </source>
</reference>
<name>A0ABV6D5T3_9HYPH</name>
<sequence>MTKTRIETDTFGPIDVPADRYWGAQAQRSLGNFRIGWEKQPLPIVRALGIVKRAAAEANMALGRLDPALGKAIVDAAQEVIDGKLDEHFPLVVWQTGSGTQSNMNANEVIANRAIEMLGGEMGSKKPVHPNDHVNMSQSSNDTYPTAMHIACAEEITHRLLPALRKLHAALEEKARAWAHIIKIGRTHTQDATPLTLGQEFSGYAAQVENGIARIESTLPGLMQLAQGGTAVGTGLNAPIGFAEKVAERIAAITGLPFVTAPNKFEALAAHDAMVFSHGAINTAAASLFKIANDIRFLGSGPRSGLGELALPENEPGSSIMPGKVNPTQCEALTQVCVQIFGNHAALTFAGSQGHFELNVYNPVMAYNFLQSVRLMADAAVSFTDNCVAGIEPREDNIKAGLERSLMLVTALAPAIGYDNAARIAKAAHKNGTTLREEALKSGLVSEEEYDRLVRPEKMIAPS</sequence>
<feature type="binding site" description="in site B" evidence="3">
    <location>
        <begin position="129"/>
        <end position="132"/>
    </location>
    <ligand>
        <name>substrate</name>
    </ligand>
</feature>
<evidence type="ECO:0000313" key="7">
    <source>
        <dbReference type="Proteomes" id="UP001589755"/>
    </source>
</evidence>
<dbReference type="InterPro" id="IPR000362">
    <property type="entry name" value="Fumarate_lyase_fam"/>
</dbReference>
<dbReference type="InterPro" id="IPR022761">
    <property type="entry name" value="Fumarate_lyase_N"/>
</dbReference>
<dbReference type="PRINTS" id="PR00145">
    <property type="entry name" value="ARGSUCLYASE"/>
</dbReference>
<dbReference type="Gene3D" id="1.20.200.10">
    <property type="entry name" value="Fumarase/aspartase (Central domain)"/>
    <property type="match status" value="1"/>
</dbReference>